<evidence type="ECO:0000259" key="10">
    <source>
        <dbReference type="Pfam" id="PF04290"/>
    </source>
</evidence>
<evidence type="ECO:0000256" key="2">
    <source>
        <dbReference type="ARBA" id="ARBA00022448"/>
    </source>
</evidence>
<dbReference type="AlphaFoldDB" id="A0A7W6WKQ6"/>
<keyword evidence="6 9" id="KW-1133">Transmembrane helix</keyword>
<dbReference type="EMBL" id="JACIGI010000010">
    <property type="protein sequence ID" value="MBB4285898.1"/>
    <property type="molecule type" value="Genomic_DNA"/>
</dbReference>
<comment type="subcellular location">
    <subcellularLocation>
        <location evidence="1 9">Cell inner membrane</location>
        <topology evidence="1 9">Multi-pass membrane protein</topology>
    </subcellularLocation>
</comment>
<feature type="domain" description="Tripartite ATP-independent periplasmic transporters DctQ component" evidence="10">
    <location>
        <begin position="40"/>
        <end position="166"/>
    </location>
</feature>
<dbReference type="Pfam" id="PF04290">
    <property type="entry name" value="DctQ"/>
    <property type="match status" value="1"/>
</dbReference>
<evidence type="ECO:0000256" key="4">
    <source>
        <dbReference type="ARBA" id="ARBA00022519"/>
    </source>
</evidence>
<keyword evidence="4 9" id="KW-0997">Cell inner membrane</keyword>
<dbReference type="GO" id="GO:0022857">
    <property type="term" value="F:transmembrane transporter activity"/>
    <property type="evidence" value="ECO:0007669"/>
    <property type="project" value="UniProtKB-UniRule"/>
</dbReference>
<keyword evidence="3" id="KW-1003">Cell membrane</keyword>
<organism evidence="11 12">
    <name type="scientific">Roseospira goensis</name>
    <dbReference type="NCBI Taxonomy" id="391922"/>
    <lineage>
        <taxon>Bacteria</taxon>
        <taxon>Pseudomonadati</taxon>
        <taxon>Pseudomonadota</taxon>
        <taxon>Alphaproteobacteria</taxon>
        <taxon>Rhodospirillales</taxon>
        <taxon>Rhodospirillaceae</taxon>
        <taxon>Roseospira</taxon>
    </lineage>
</organism>
<gene>
    <name evidence="11" type="ORF">GGD88_001618</name>
</gene>
<evidence type="ECO:0000256" key="8">
    <source>
        <dbReference type="ARBA" id="ARBA00038436"/>
    </source>
</evidence>
<feature type="transmembrane region" description="Helical" evidence="9">
    <location>
        <begin position="103"/>
        <end position="126"/>
    </location>
</feature>
<dbReference type="GO" id="GO:0005886">
    <property type="term" value="C:plasma membrane"/>
    <property type="evidence" value="ECO:0007669"/>
    <property type="project" value="UniProtKB-SubCell"/>
</dbReference>
<dbReference type="InterPro" id="IPR055348">
    <property type="entry name" value="DctQ"/>
</dbReference>
<dbReference type="PANTHER" id="PTHR35011">
    <property type="entry name" value="2,3-DIKETO-L-GULONATE TRAP TRANSPORTER SMALL PERMEASE PROTEIN YIAM"/>
    <property type="match status" value="1"/>
</dbReference>
<keyword evidence="2 9" id="KW-0813">Transport</keyword>
<comment type="subunit">
    <text evidence="9">The complex comprises the extracytoplasmic solute receptor protein and the two transmembrane proteins.</text>
</comment>
<dbReference type="PANTHER" id="PTHR35011:SF10">
    <property type="entry name" value="TRAP TRANSPORTER SMALL PERMEASE PROTEIN"/>
    <property type="match status" value="1"/>
</dbReference>
<evidence type="ECO:0000313" key="11">
    <source>
        <dbReference type="EMBL" id="MBB4285898.1"/>
    </source>
</evidence>
<dbReference type="GO" id="GO:0015740">
    <property type="term" value="P:C4-dicarboxylate transport"/>
    <property type="evidence" value="ECO:0007669"/>
    <property type="project" value="TreeGrafter"/>
</dbReference>
<dbReference type="Proteomes" id="UP000555728">
    <property type="component" value="Unassembled WGS sequence"/>
</dbReference>
<keyword evidence="7 9" id="KW-0472">Membrane</keyword>
<comment type="function">
    <text evidence="9">Part of the tripartite ATP-independent periplasmic (TRAP) transport system.</text>
</comment>
<comment type="caution">
    <text evidence="11">The sequence shown here is derived from an EMBL/GenBank/DDBJ whole genome shotgun (WGS) entry which is preliminary data.</text>
</comment>
<keyword evidence="5 9" id="KW-0812">Transmembrane</keyword>
<protein>
    <recommendedName>
        <fullName evidence="9">TRAP transporter small permease protein</fullName>
    </recommendedName>
</protein>
<evidence type="ECO:0000256" key="3">
    <source>
        <dbReference type="ARBA" id="ARBA00022475"/>
    </source>
</evidence>
<evidence type="ECO:0000256" key="6">
    <source>
        <dbReference type="ARBA" id="ARBA00022989"/>
    </source>
</evidence>
<proteinExistence type="inferred from homology"/>
<evidence type="ECO:0000256" key="5">
    <source>
        <dbReference type="ARBA" id="ARBA00022692"/>
    </source>
</evidence>
<feature type="transmembrane region" description="Helical" evidence="9">
    <location>
        <begin position="25"/>
        <end position="44"/>
    </location>
</feature>
<dbReference type="RefSeq" id="WP_184433909.1">
    <property type="nucleotide sequence ID" value="NZ_JACIGI010000010.1"/>
</dbReference>
<evidence type="ECO:0000256" key="9">
    <source>
        <dbReference type="RuleBase" id="RU369079"/>
    </source>
</evidence>
<evidence type="ECO:0000313" key="12">
    <source>
        <dbReference type="Proteomes" id="UP000555728"/>
    </source>
</evidence>
<evidence type="ECO:0000256" key="1">
    <source>
        <dbReference type="ARBA" id="ARBA00004429"/>
    </source>
</evidence>
<sequence length="194" mass="21235">MHHPEEDVVYPAPVFRLLDAGLLRLEHAAAAVGVLGLAAIMLLVSADALGRYFFNAPVQFQYELTSHYIMGMTSLVALSWGVRRGAHIRIGFIDQVVGERLRGILFGINFLIAAVTMAVICVYAAGEAWHAWVNADLFFGVVDWPVWLARIWVPLGCGLLCLRLVLDGVMVLIDPQHARVLGTSTDPDTEVDAV</sequence>
<feature type="transmembrane region" description="Helical" evidence="9">
    <location>
        <begin position="146"/>
        <end position="166"/>
    </location>
</feature>
<evidence type="ECO:0000256" key="7">
    <source>
        <dbReference type="ARBA" id="ARBA00023136"/>
    </source>
</evidence>
<keyword evidence="12" id="KW-1185">Reference proteome</keyword>
<comment type="similarity">
    <text evidence="8 9">Belongs to the TRAP transporter small permease family.</text>
</comment>
<name>A0A7W6WKQ6_9PROT</name>
<dbReference type="InterPro" id="IPR007387">
    <property type="entry name" value="TRAP_DctQ"/>
</dbReference>
<feature type="transmembrane region" description="Helical" evidence="9">
    <location>
        <begin position="64"/>
        <end position="82"/>
    </location>
</feature>
<accession>A0A7W6WKQ6</accession>
<reference evidence="11 12" key="1">
    <citation type="submission" date="2020-08" db="EMBL/GenBank/DDBJ databases">
        <title>Genome sequencing of Purple Non-Sulfur Bacteria from various extreme environments.</title>
        <authorList>
            <person name="Mayer M."/>
        </authorList>
    </citation>
    <scope>NUCLEOTIDE SEQUENCE [LARGE SCALE GENOMIC DNA]</scope>
    <source>
        <strain evidence="11 12">JA135</strain>
    </source>
</reference>